<keyword evidence="8 15" id="KW-0675">Receptor</keyword>
<evidence type="ECO:0000259" key="14">
    <source>
        <dbReference type="Pfam" id="PF07715"/>
    </source>
</evidence>
<dbReference type="GO" id="GO:0044718">
    <property type="term" value="P:siderophore transmembrane transport"/>
    <property type="evidence" value="ECO:0007669"/>
    <property type="project" value="TreeGrafter"/>
</dbReference>
<dbReference type="Gene3D" id="2.170.130.10">
    <property type="entry name" value="TonB-dependent receptor, plug domain"/>
    <property type="match status" value="1"/>
</dbReference>
<dbReference type="AlphaFoldDB" id="A0A5D3YF31"/>
<comment type="caution">
    <text evidence="15">The sequence shown here is derived from an EMBL/GenBank/DDBJ whole genome shotgun (WGS) entry which is preliminary data.</text>
</comment>
<evidence type="ECO:0000256" key="2">
    <source>
        <dbReference type="ARBA" id="ARBA00022448"/>
    </source>
</evidence>
<dbReference type="CDD" id="cd01347">
    <property type="entry name" value="ligand_gated_channel"/>
    <property type="match status" value="1"/>
</dbReference>
<protein>
    <submittedName>
        <fullName evidence="15">Hemoglobin/transferrin/lactoferrin receptor protein</fullName>
    </submittedName>
</protein>
<evidence type="ECO:0000313" key="16">
    <source>
        <dbReference type="Proteomes" id="UP000324595"/>
    </source>
</evidence>
<keyword evidence="9 10" id="KW-0998">Cell outer membrane</keyword>
<dbReference type="RefSeq" id="WP_148899584.1">
    <property type="nucleotide sequence ID" value="NZ_VNHY01000004.1"/>
</dbReference>
<dbReference type="PROSITE" id="PS52016">
    <property type="entry name" value="TONB_DEPENDENT_REC_3"/>
    <property type="match status" value="1"/>
</dbReference>
<feature type="chain" id="PRO_5023036345" evidence="12">
    <location>
        <begin position="21"/>
        <end position="803"/>
    </location>
</feature>
<comment type="subcellular location">
    <subcellularLocation>
        <location evidence="1 10">Cell outer membrane</location>
        <topology evidence="1 10">Multi-pass membrane protein</topology>
    </subcellularLocation>
</comment>
<keyword evidence="16" id="KW-1185">Reference proteome</keyword>
<dbReference type="GO" id="GO:0009279">
    <property type="term" value="C:cell outer membrane"/>
    <property type="evidence" value="ECO:0007669"/>
    <property type="project" value="UniProtKB-SubCell"/>
</dbReference>
<evidence type="ECO:0000256" key="1">
    <source>
        <dbReference type="ARBA" id="ARBA00004571"/>
    </source>
</evidence>
<dbReference type="SUPFAM" id="SSF49464">
    <property type="entry name" value="Carboxypeptidase regulatory domain-like"/>
    <property type="match status" value="1"/>
</dbReference>
<accession>A0A5D3YF31</accession>
<dbReference type="InterPro" id="IPR039426">
    <property type="entry name" value="TonB-dep_rcpt-like"/>
</dbReference>
<evidence type="ECO:0000256" key="8">
    <source>
        <dbReference type="ARBA" id="ARBA00023170"/>
    </source>
</evidence>
<proteinExistence type="inferred from homology"/>
<comment type="similarity">
    <text evidence="10 11">Belongs to the TonB-dependent receptor family.</text>
</comment>
<evidence type="ECO:0000256" key="7">
    <source>
        <dbReference type="ARBA" id="ARBA00023136"/>
    </source>
</evidence>
<dbReference type="Pfam" id="PF07715">
    <property type="entry name" value="Plug"/>
    <property type="match status" value="1"/>
</dbReference>
<keyword evidence="4 10" id="KW-0812">Transmembrane</keyword>
<evidence type="ECO:0000256" key="12">
    <source>
        <dbReference type="SAM" id="SignalP"/>
    </source>
</evidence>
<dbReference type="PANTHER" id="PTHR30069:SF29">
    <property type="entry name" value="HEMOGLOBIN AND HEMOGLOBIN-HAPTOGLOBIN-BINDING PROTEIN 1-RELATED"/>
    <property type="match status" value="1"/>
</dbReference>
<dbReference type="EMBL" id="VNHY01000004">
    <property type="protein sequence ID" value="TYP92016.1"/>
    <property type="molecule type" value="Genomic_DNA"/>
</dbReference>
<organism evidence="15 16">
    <name type="scientific">Fodinibius salinus</name>
    <dbReference type="NCBI Taxonomy" id="860790"/>
    <lineage>
        <taxon>Bacteria</taxon>
        <taxon>Pseudomonadati</taxon>
        <taxon>Balneolota</taxon>
        <taxon>Balneolia</taxon>
        <taxon>Balneolales</taxon>
        <taxon>Balneolaceae</taxon>
        <taxon>Fodinibius</taxon>
    </lineage>
</organism>
<dbReference type="GO" id="GO:0015344">
    <property type="term" value="F:siderophore uptake transmembrane transporter activity"/>
    <property type="evidence" value="ECO:0007669"/>
    <property type="project" value="TreeGrafter"/>
</dbReference>
<evidence type="ECO:0000256" key="5">
    <source>
        <dbReference type="ARBA" id="ARBA00022729"/>
    </source>
</evidence>
<dbReference type="SUPFAM" id="SSF56935">
    <property type="entry name" value="Porins"/>
    <property type="match status" value="1"/>
</dbReference>
<keyword evidence="6 11" id="KW-0798">TonB box</keyword>
<dbReference type="PANTHER" id="PTHR30069">
    <property type="entry name" value="TONB-DEPENDENT OUTER MEMBRANE RECEPTOR"/>
    <property type="match status" value="1"/>
</dbReference>
<feature type="domain" description="TonB-dependent receptor plug" evidence="14">
    <location>
        <begin position="114"/>
        <end position="221"/>
    </location>
</feature>
<evidence type="ECO:0000259" key="13">
    <source>
        <dbReference type="Pfam" id="PF00593"/>
    </source>
</evidence>
<dbReference type="InterPro" id="IPR037066">
    <property type="entry name" value="Plug_dom_sf"/>
</dbReference>
<keyword evidence="2 10" id="KW-0813">Transport</keyword>
<feature type="domain" description="TonB-dependent receptor-like beta-barrel" evidence="13">
    <location>
        <begin position="355"/>
        <end position="776"/>
    </location>
</feature>
<keyword evidence="5 12" id="KW-0732">Signal</keyword>
<dbReference type="Gene3D" id="2.40.170.20">
    <property type="entry name" value="TonB-dependent receptor, beta-barrel domain"/>
    <property type="match status" value="1"/>
</dbReference>
<keyword evidence="7 10" id="KW-0472">Membrane</keyword>
<dbReference type="InterPro" id="IPR008969">
    <property type="entry name" value="CarboxyPept-like_regulatory"/>
</dbReference>
<evidence type="ECO:0000256" key="6">
    <source>
        <dbReference type="ARBA" id="ARBA00023077"/>
    </source>
</evidence>
<gene>
    <name evidence="15" type="ORF">LX73_2259</name>
</gene>
<dbReference type="Pfam" id="PF13715">
    <property type="entry name" value="CarbopepD_reg_2"/>
    <property type="match status" value="1"/>
</dbReference>
<evidence type="ECO:0000256" key="11">
    <source>
        <dbReference type="RuleBase" id="RU003357"/>
    </source>
</evidence>
<evidence type="ECO:0000256" key="9">
    <source>
        <dbReference type="ARBA" id="ARBA00023237"/>
    </source>
</evidence>
<dbReference type="InterPro" id="IPR012910">
    <property type="entry name" value="Plug_dom"/>
</dbReference>
<dbReference type="Proteomes" id="UP000324595">
    <property type="component" value="Unassembled WGS sequence"/>
</dbReference>
<dbReference type="Pfam" id="PF00593">
    <property type="entry name" value="TonB_dep_Rec_b-barrel"/>
    <property type="match status" value="1"/>
</dbReference>
<evidence type="ECO:0000256" key="4">
    <source>
        <dbReference type="ARBA" id="ARBA00022692"/>
    </source>
</evidence>
<evidence type="ECO:0000256" key="3">
    <source>
        <dbReference type="ARBA" id="ARBA00022452"/>
    </source>
</evidence>
<dbReference type="InterPro" id="IPR000531">
    <property type="entry name" value="Beta-barrel_TonB"/>
</dbReference>
<feature type="signal peptide" evidence="12">
    <location>
        <begin position="1"/>
        <end position="20"/>
    </location>
</feature>
<name>A0A5D3YF31_9BACT</name>
<keyword evidence="3 10" id="KW-1134">Transmembrane beta strand</keyword>
<sequence>MKKYLLTMLLTVLYVSGAFAQSITVVDKETGDPLEGVNIFTKDRSIAEVTNSQGNASIEDFAEAETIIFSYVGYNTVRFSYNEIANRTSPIALQQKPLSMGDMVVSANRWKQDTREVPVSVAQITPEEAQLQNPQTAADLLGVSNEVFIQKSQMGGGSPMIRGFATNRVLLVIDGVRMNNAIFRGGNLQNVISLDANAIENTEVVLGPGSVTYGSDAIGGVMSFNTLTPKLSVSSEPRIEGNTLTRISSANWGKTGHIDLNLGFKNWGSVTSLTYSDYQDMRMGTDGPSDYRRSQYVERINGQDQVLTNERPNIQHPTGYNQVNVMQKFRYRPSESWDLKLGMHYSTTTNLPRYDRLTEKQNGQFRKAEWYYGPQQWFMTNFNATYYSDAALFDKLKTTVAYQDYEESRNDRDFQDPNLRNREEHVRSYSANVDFEKQLTNRSTLFYGLEGVINKVYSNAHVTDITTNQQTPTSTRYPDDSRWQSYAAFVNYKNNLSEKFTLTAGARYNQYLIDATIDAPQFQYNFGRADINRSAVTGSAGFVYRPTESWKIDGHISTGFRAPNIDDIGKIFDSEPGSVIVPNSNLDPEYAYNFELGLQKMFGDRLKLDLSAFYTILDNALARRDFTVNGQDSVVYDGTLSQVQAIQNVASAKVWGAQASMELQISPSLNLSSDISLQKGEEDGPNGTTVPVRHVAPTFGSTHLTYEPGNLTIDAYADYNGEIPFSDLAPSEKGKPHLYALNSNGNPYSPSWYTLNLKSSYNISDNISLNFGVENITNQRYRPYSSGIAAPGRNIIFGIRGHI</sequence>
<reference evidence="15 16" key="1">
    <citation type="submission" date="2019-07" db="EMBL/GenBank/DDBJ databases">
        <title>Genomic Encyclopedia of Archaeal and Bacterial Type Strains, Phase II (KMG-II): from individual species to whole genera.</title>
        <authorList>
            <person name="Goeker M."/>
        </authorList>
    </citation>
    <scope>NUCLEOTIDE SEQUENCE [LARGE SCALE GENOMIC DNA]</scope>
    <source>
        <strain evidence="15 16">DSM 21935</strain>
    </source>
</reference>
<dbReference type="InterPro" id="IPR036942">
    <property type="entry name" value="Beta-barrel_TonB_sf"/>
</dbReference>
<evidence type="ECO:0000256" key="10">
    <source>
        <dbReference type="PROSITE-ProRule" id="PRU01360"/>
    </source>
</evidence>
<dbReference type="OrthoDB" id="9764669at2"/>
<evidence type="ECO:0000313" key="15">
    <source>
        <dbReference type="EMBL" id="TYP92016.1"/>
    </source>
</evidence>